<evidence type="ECO:0000313" key="5">
    <source>
        <dbReference type="Proteomes" id="UP000788153"/>
    </source>
</evidence>
<dbReference type="EMBL" id="JAASQP010000001">
    <property type="protein sequence ID" value="NIJ23527.1"/>
    <property type="molecule type" value="Genomic_DNA"/>
</dbReference>
<evidence type="ECO:0000313" key="4">
    <source>
        <dbReference type="EMBL" id="NIJ23527.1"/>
    </source>
</evidence>
<accession>A0ABX0U2D4</accession>
<dbReference type="InterPro" id="IPR016181">
    <property type="entry name" value="Acyl_CoA_acyltransferase"/>
</dbReference>
<dbReference type="InterPro" id="IPR050832">
    <property type="entry name" value="Bact_Acetyltransf"/>
</dbReference>
<dbReference type="PANTHER" id="PTHR43877">
    <property type="entry name" value="AMINOALKYLPHOSPHONATE N-ACETYLTRANSFERASE-RELATED-RELATED"/>
    <property type="match status" value="1"/>
</dbReference>
<dbReference type="Gene3D" id="3.40.630.30">
    <property type="match status" value="1"/>
</dbReference>
<proteinExistence type="predicted"/>
<gene>
    <name evidence="4" type="ORF">FHT01_001069</name>
</gene>
<keyword evidence="5" id="KW-1185">Reference proteome</keyword>
<organism evidence="4 5">
    <name type="scientific">Sphingomonas japonica</name>
    <dbReference type="NCBI Taxonomy" id="511662"/>
    <lineage>
        <taxon>Bacteria</taxon>
        <taxon>Pseudomonadati</taxon>
        <taxon>Pseudomonadota</taxon>
        <taxon>Alphaproteobacteria</taxon>
        <taxon>Sphingomonadales</taxon>
        <taxon>Sphingomonadaceae</taxon>
        <taxon>Sphingomonas</taxon>
    </lineage>
</organism>
<dbReference type="InterPro" id="IPR000182">
    <property type="entry name" value="GNAT_dom"/>
</dbReference>
<dbReference type="SUPFAM" id="SSF55729">
    <property type="entry name" value="Acyl-CoA N-acyltransferases (Nat)"/>
    <property type="match status" value="1"/>
</dbReference>
<evidence type="ECO:0000256" key="2">
    <source>
        <dbReference type="ARBA" id="ARBA00023315"/>
    </source>
</evidence>
<keyword evidence="2" id="KW-0012">Acyltransferase</keyword>
<comment type="caution">
    <text evidence="4">The sequence shown here is derived from an EMBL/GenBank/DDBJ whole genome shotgun (WGS) entry which is preliminary data.</text>
</comment>
<sequence length="169" mass="17600">MSWTLRRAAADDIDRLAVVGAATFLDAFAGVIDGDAVVAHCLGQHDAATYRALLAKRDAAAWLAEIGGAPVGYSLLCPPDLPGAQAGDIELKRIYALSRFQGSGIGAALLAPAAAHARNGSAARLLLGVYQGNARAIAFYRREGFAVIGTRSFAVGSATYQDWVMALPL</sequence>
<keyword evidence="1" id="KW-0808">Transferase</keyword>
<reference evidence="4 5" key="1">
    <citation type="submission" date="2020-03" db="EMBL/GenBank/DDBJ databases">
        <title>Genomic Encyclopedia of Type Strains, Phase IV (KMG-IV): sequencing the most valuable type-strain genomes for metagenomic binning, comparative biology and taxonomic classification.</title>
        <authorList>
            <person name="Goeker M."/>
        </authorList>
    </citation>
    <scope>NUCLEOTIDE SEQUENCE [LARGE SCALE GENOMIC DNA]</scope>
    <source>
        <strain evidence="4 5">DSM 22753</strain>
    </source>
</reference>
<protein>
    <submittedName>
        <fullName evidence="4">Ribosomal protein S18 acetylase RimI-like enzyme</fullName>
    </submittedName>
</protein>
<dbReference type="PROSITE" id="PS51186">
    <property type="entry name" value="GNAT"/>
    <property type="match status" value="1"/>
</dbReference>
<evidence type="ECO:0000256" key="1">
    <source>
        <dbReference type="ARBA" id="ARBA00022679"/>
    </source>
</evidence>
<name>A0ABX0U2D4_9SPHN</name>
<dbReference type="Proteomes" id="UP000788153">
    <property type="component" value="Unassembled WGS sequence"/>
</dbReference>
<feature type="domain" description="N-acetyltransferase" evidence="3">
    <location>
        <begin position="3"/>
        <end position="169"/>
    </location>
</feature>
<dbReference type="Pfam" id="PF00583">
    <property type="entry name" value="Acetyltransf_1"/>
    <property type="match status" value="1"/>
</dbReference>
<dbReference type="RefSeq" id="WP_140230936.1">
    <property type="nucleotide sequence ID" value="NZ_BAAAEV010000001.1"/>
</dbReference>
<evidence type="ECO:0000259" key="3">
    <source>
        <dbReference type="PROSITE" id="PS51186"/>
    </source>
</evidence>